<keyword evidence="6" id="KW-0732">Signal</keyword>
<dbReference type="PROSITE" id="PS50059">
    <property type="entry name" value="FKBP_PPIASE"/>
    <property type="match status" value="1"/>
</dbReference>
<reference evidence="8 9" key="1">
    <citation type="submission" date="2017-03" db="EMBL/GenBank/DDBJ databases">
        <title>WGS assembly of Porphyra umbilicalis.</title>
        <authorList>
            <person name="Brawley S.H."/>
            <person name="Blouin N.A."/>
            <person name="Ficko-Blean E."/>
            <person name="Wheeler G.L."/>
            <person name="Lohr M."/>
            <person name="Goodson H.V."/>
            <person name="Jenkins J.W."/>
            <person name="Blaby-Haas C.E."/>
            <person name="Helliwell K.E."/>
            <person name="Chan C."/>
            <person name="Marriage T."/>
            <person name="Bhattacharya D."/>
            <person name="Klein A.S."/>
            <person name="Badis Y."/>
            <person name="Brodie J."/>
            <person name="Cao Y."/>
            <person name="Collen J."/>
            <person name="Dittami S.M."/>
            <person name="Gachon C.M."/>
            <person name="Green B.R."/>
            <person name="Karpowicz S."/>
            <person name="Kim J.W."/>
            <person name="Kudahl U."/>
            <person name="Lin S."/>
            <person name="Michel G."/>
            <person name="Mittag M."/>
            <person name="Olson B.J."/>
            <person name="Pangilinan J."/>
            <person name="Peng Y."/>
            <person name="Qiu H."/>
            <person name="Shu S."/>
            <person name="Singer J.T."/>
            <person name="Smith A.G."/>
            <person name="Sprecher B.N."/>
            <person name="Wagner V."/>
            <person name="Wang W."/>
            <person name="Wang Z.-Y."/>
            <person name="Yan J."/>
            <person name="Yarish C."/>
            <person name="Zoeuner-Riek S."/>
            <person name="Zhuang Y."/>
            <person name="Zou Y."/>
            <person name="Lindquist E.A."/>
            <person name="Grimwood J."/>
            <person name="Barry K."/>
            <person name="Rokhsar D.S."/>
            <person name="Schmutz J."/>
            <person name="Stiller J.W."/>
            <person name="Grossman A.R."/>
            <person name="Prochnik S.E."/>
        </authorList>
    </citation>
    <scope>NUCLEOTIDE SEQUENCE [LARGE SCALE GENOMIC DNA]</scope>
    <source>
        <strain evidence="8">4086291</strain>
    </source>
</reference>
<dbReference type="AlphaFoldDB" id="A0A1X6PBA8"/>
<evidence type="ECO:0000256" key="5">
    <source>
        <dbReference type="PROSITE-ProRule" id="PRU00277"/>
    </source>
</evidence>
<feature type="signal peptide" evidence="6">
    <location>
        <begin position="1"/>
        <end position="24"/>
    </location>
</feature>
<dbReference type="GO" id="GO:0005783">
    <property type="term" value="C:endoplasmic reticulum"/>
    <property type="evidence" value="ECO:0007669"/>
    <property type="project" value="TreeGrafter"/>
</dbReference>
<dbReference type="InterPro" id="IPR046357">
    <property type="entry name" value="PPIase_dom_sf"/>
</dbReference>
<accession>A0A1X6PBA8</accession>
<dbReference type="SUPFAM" id="SSF54534">
    <property type="entry name" value="FKBP-like"/>
    <property type="match status" value="1"/>
</dbReference>
<evidence type="ECO:0000256" key="3">
    <source>
        <dbReference type="ARBA" id="ARBA00023110"/>
    </source>
</evidence>
<evidence type="ECO:0000313" key="9">
    <source>
        <dbReference type="Proteomes" id="UP000218209"/>
    </source>
</evidence>
<evidence type="ECO:0000313" key="8">
    <source>
        <dbReference type="EMBL" id="OSX78025.1"/>
    </source>
</evidence>
<dbReference type="PANTHER" id="PTHR45779">
    <property type="entry name" value="PEPTIDYLPROLYL ISOMERASE"/>
    <property type="match status" value="1"/>
</dbReference>
<protein>
    <recommendedName>
        <fullName evidence="2 5">peptidylprolyl isomerase</fullName>
        <ecNumber evidence="2 5">5.2.1.8</ecNumber>
    </recommendedName>
</protein>
<sequence length="142" mass="14567">MVRAAAKVALAIAVPLALWTAAVAGAPSVDIKVTKAVDGCTRKAADGDAISVHYAGKLEDGTPFDSSYDRGTPFDLTLGAGMVISGWEQGLQGMCEGEKRTLTIPHELAYGESGMGPIPAKATLVFDVEMVSIAGGDGSKDL</sequence>
<name>A0A1X6PBA8_PORUM</name>
<comment type="catalytic activity">
    <reaction evidence="1 5">
        <text>[protein]-peptidylproline (omega=180) = [protein]-peptidylproline (omega=0)</text>
        <dbReference type="Rhea" id="RHEA:16237"/>
        <dbReference type="Rhea" id="RHEA-COMP:10747"/>
        <dbReference type="Rhea" id="RHEA-COMP:10748"/>
        <dbReference type="ChEBI" id="CHEBI:83833"/>
        <dbReference type="ChEBI" id="CHEBI:83834"/>
        <dbReference type="EC" id="5.2.1.8"/>
    </reaction>
</comment>
<evidence type="ECO:0000256" key="1">
    <source>
        <dbReference type="ARBA" id="ARBA00000971"/>
    </source>
</evidence>
<keyword evidence="4 5" id="KW-0413">Isomerase</keyword>
<evidence type="ECO:0000256" key="4">
    <source>
        <dbReference type="ARBA" id="ARBA00023235"/>
    </source>
</evidence>
<dbReference type="Gene3D" id="3.10.50.40">
    <property type="match status" value="1"/>
</dbReference>
<dbReference type="Proteomes" id="UP000218209">
    <property type="component" value="Unassembled WGS sequence"/>
</dbReference>
<dbReference type="EC" id="5.2.1.8" evidence="2 5"/>
<feature type="chain" id="PRO_5011987478" description="peptidylprolyl isomerase" evidence="6">
    <location>
        <begin position="25"/>
        <end position="142"/>
    </location>
</feature>
<evidence type="ECO:0000256" key="2">
    <source>
        <dbReference type="ARBA" id="ARBA00013194"/>
    </source>
</evidence>
<dbReference type="InterPro" id="IPR001179">
    <property type="entry name" value="PPIase_FKBP_dom"/>
</dbReference>
<proteinExistence type="predicted"/>
<dbReference type="EMBL" id="KV918822">
    <property type="protein sequence ID" value="OSX78025.1"/>
    <property type="molecule type" value="Genomic_DNA"/>
</dbReference>
<keyword evidence="9" id="KW-1185">Reference proteome</keyword>
<evidence type="ECO:0000259" key="7">
    <source>
        <dbReference type="PROSITE" id="PS50059"/>
    </source>
</evidence>
<dbReference type="FunFam" id="3.10.50.40:FF:000006">
    <property type="entry name" value="Peptidyl-prolyl cis-trans isomerase"/>
    <property type="match status" value="1"/>
</dbReference>
<feature type="domain" description="PPIase FKBP-type" evidence="7">
    <location>
        <begin position="47"/>
        <end position="134"/>
    </location>
</feature>
<organism evidence="8 9">
    <name type="scientific">Porphyra umbilicalis</name>
    <name type="common">Purple laver</name>
    <name type="synonym">Red alga</name>
    <dbReference type="NCBI Taxonomy" id="2786"/>
    <lineage>
        <taxon>Eukaryota</taxon>
        <taxon>Rhodophyta</taxon>
        <taxon>Bangiophyceae</taxon>
        <taxon>Bangiales</taxon>
        <taxon>Bangiaceae</taxon>
        <taxon>Porphyra</taxon>
    </lineage>
</organism>
<evidence type="ECO:0000256" key="6">
    <source>
        <dbReference type="SAM" id="SignalP"/>
    </source>
</evidence>
<dbReference type="OrthoDB" id="1902587at2759"/>
<keyword evidence="3 5" id="KW-0697">Rotamase</keyword>
<gene>
    <name evidence="8" type="ORF">BU14_0125s0013</name>
</gene>
<dbReference type="GO" id="GO:0003755">
    <property type="term" value="F:peptidyl-prolyl cis-trans isomerase activity"/>
    <property type="evidence" value="ECO:0007669"/>
    <property type="project" value="UniProtKB-KW"/>
</dbReference>
<dbReference type="InterPro" id="IPR044609">
    <property type="entry name" value="FKBP2/11"/>
</dbReference>
<dbReference type="PANTHER" id="PTHR45779:SF7">
    <property type="entry name" value="PEPTIDYLPROLYL ISOMERASE"/>
    <property type="match status" value="1"/>
</dbReference>
<dbReference type="Pfam" id="PF00254">
    <property type="entry name" value="FKBP_C"/>
    <property type="match status" value="1"/>
</dbReference>